<name>A0A4V2ES20_9PSEU</name>
<organism evidence="3 4">
    <name type="scientific">Herbihabitans rhizosphaerae</name>
    <dbReference type="NCBI Taxonomy" id="1872711"/>
    <lineage>
        <taxon>Bacteria</taxon>
        <taxon>Bacillati</taxon>
        <taxon>Actinomycetota</taxon>
        <taxon>Actinomycetes</taxon>
        <taxon>Pseudonocardiales</taxon>
        <taxon>Pseudonocardiaceae</taxon>
        <taxon>Herbihabitans</taxon>
    </lineage>
</organism>
<reference evidence="3 4" key="1">
    <citation type="submission" date="2019-02" db="EMBL/GenBank/DDBJ databases">
        <title>Genomic Encyclopedia of Type Strains, Phase IV (KMG-IV): sequencing the most valuable type-strain genomes for metagenomic binning, comparative biology and taxonomic classification.</title>
        <authorList>
            <person name="Goeker M."/>
        </authorList>
    </citation>
    <scope>NUCLEOTIDE SEQUENCE [LARGE SCALE GENOMIC DNA]</scope>
    <source>
        <strain evidence="3 4">DSM 101727</strain>
    </source>
</reference>
<accession>A0A4V2ES20</accession>
<gene>
    <name evidence="3" type="ORF">EV193_108186</name>
</gene>
<dbReference type="InterPro" id="IPR011055">
    <property type="entry name" value="Dup_hybrid_motif"/>
</dbReference>
<comment type="caution">
    <text evidence="3">The sequence shown here is derived from an EMBL/GenBank/DDBJ whole genome shotgun (WGS) entry which is preliminary data.</text>
</comment>
<feature type="domain" description="M23ase beta-sheet core" evidence="2">
    <location>
        <begin position="74"/>
        <end position="160"/>
    </location>
</feature>
<keyword evidence="3" id="KW-0378">Hydrolase</keyword>
<evidence type="ECO:0000313" key="3">
    <source>
        <dbReference type="EMBL" id="RZS34837.1"/>
    </source>
</evidence>
<dbReference type="AlphaFoldDB" id="A0A4V2ES20"/>
<dbReference type="GO" id="GO:0004222">
    <property type="term" value="F:metalloendopeptidase activity"/>
    <property type="evidence" value="ECO:0007669"/>
    <property type="project" value="TreeGrafter"/>
</dbReference>
<keyword evidence="4" id="KW-1185">Reference proteome</keyword>
<evidence type="ECO:0000256" key="1">
    <source>
        <dbReference type="SAM" id="MobiDB-lite"/>
    </source>
</evidence>
<dbReference type="SUPFAM" id="SSF51261">
    <property type="entry name" value="Duplicated hybrid motif"/>
    <property type="match status" value="1"/>
</dbReference>
<protein>
    <submittedName>
        <fullName evidence="3">LasA protease</fullName>
    </submittedName>
</protein>
<dbReference type="CDD" id="cd12797">
    <property type="entry name" value="M23_peptidase"/>
    <property type="match status" value="1"/>
</dbReference>
<dbReference type="PANTHER" id="PTHR21666">
    <property type="entry name" value="PEPTIDASE-RELATED"/>
    <property type="match status" value="1"/>
</dbReference>
<dbReference type="InterPro" id="IPR050570">
    <property type="entry name" value="Cell_wall_metabolism_enzyme"/>
</dbReference>
<feature type="compositionally biased region" description="Low complexity" evidence="1">
    <location>
        <begin position="238"/>
        <end position="258"/>
    </location>
</feature>
<dbReference type="Pfam" id="PF01551">
    <property type="entry name" value="Peptidase_M23"/>
    <property type="match status" value="1"/>
</dbReference>
<sequence>MTIVVQKHTSGRFWSRARIGGALAVALLGGGLLIAAPGAEAADEFPAFGLPLAPGQAVRSAGIHSDNGTSGVKNAIDMNPADDTVRAPLAGTVRIQHCSGGDWVTIDHADGWRTGYYHMEDVKVTEGQQVEQGAELGNVGNALPCGGSSSGAHVHFTLWRLTASAAERSSRPVAAGNWNDVSYERLAGEVADETGVAVDGKVFGGWRFNEAAQQYSGTATRVRDNESVSLPGRFDYESPTSPTTTAPPTTTPSTVSTR</sequence>
<dbReference type="Proteomes" id="UP000294257">
    <property type="component" value="Unassembled WGS sequence"/>
</dbReference>
<dbReference type="Gene3D" id="2.70.70.10">
    <property type="entry name" value="Glucose Permease (Domain IIA)"/>
    <property type="match status" value="1"/>
</dbReference>
<evidence type="ECO:0000313" key="4">
    <source>
        <dbReference type="Proteomes" id="UP000294257"/>
    </source>
</evidence>
<evidence type="ECO:0000259" key="2">
    <source>
        <dbReference type="Pfam" id="PF01551"/>
    </source>
</evidence>
<dbReference type="PANTHER" id="PTHR21666:SF270">
    <property type="entry name" value="MUREIN HYDROLASE ACTIVATOR ENVC"/>
    <property type="match status" value="1"/>
</dbReference>
<keyword evidence="3" id="KW-0645">Protease</keyword>
<dbReference type="EMBL" id="SGWQ01000008">
    <property type="protein sequence ID" value="RZS34837.1"/>
    <property type="molecule type" value="Genomic_DNA"/>
</dbReference>
<proteinExistence type="predicted"/>
<dbReference type="GO" id="GO:0006508">
    <property type="term" value="P:proteolysis"/>
    <property type="evidence" value="ECO:0007669"/>
    <property type="project" value="UniProtKB-KW"/>
</dbReference>
<feature type="region of interest" description="Disordered" evidence="1">
    <location>
        <begin position="217"/>
        <end position="258"/>
    </location>
</feature>
<dbReference type="InterPro" id="IPR016047">
    <property type="entry name" value="M23ase_b-sheet_dom"/>
</dbReference>